<dbReference type="InterPro" id="IPR010989">
    <property type="entry name" value="SNARE"/>
</dbReference>
<dbReference type="SUPFAM" id="SSF58038">
    <property type="entry name" value="SNARE fusion complex"/>
    <property type="match status" value="1"/>
</dbReference>
<keyword evidence="6 10" id="KW-1133">Transmembrane helix</keyword>
<feature type="transmembrane region" description="Helical" evidence="10">
    <location>
        <begin position="181"/>
        <end position="202"/>
    </location>
</feature>
<sequence>MSLGDTSFARYDDEFQRLQAQIRRSLEEEPPNQYTRNLLQQCDDLLQQMGIEARSVGDATMKRDLLHKVRTYKSQYQSLQAQSERQGLIGSTTTGSDRNQQERMRLQQNEDALHSQNETLDRARRTMRETESVALEITEELGANREKLVGAHGRVREMSGLTGRATRILQAMNQRATQQKLIMYGVAVGLVLAFLVMLYRIWR</sequence>
<dbReference type="Pfam" id="PF05008">
    <property type="entry name" value="V-SNARE"/>
    <property type="match status" value="1"/>
</dbReference>
<evidence type="ECO:0000256" key="10">
    <source>
        <dbReference type="SAM" id="Phobius"/>
    </source>
</evidence>
<evidence type="ECO:0000313" key="12">
    <source>
        <dbReference type="EMBL" id="CAG9281426.1"/>
    </source>
</evidence>
<dbReference type="GO" id="GO:0006886">
    <property type="term" value="P:intracellular protein transport"/>
    <property type="evidence" value="ECO:0007669"/>
    <property type="project" value="InterPro"/>
</dbReference>
<evidence type="ECO:0000256" key="8">
    <source>
        <dbReference type="ARBA" id="ARBA00023136"/>
    </source>
</evidence>
<dbReference type="GO" id="GO:0012507">
    <property type="term" value="C:ER to Golgi transport vesicle membrane"/>
    <property type="evidence" value="ECO:0007669"/>
    <property type="project" value="TreeGrafter"/>
</dbReference>
<evidence type="ECO:0000256" key="2">
    <source>
        <dbReference type="ARBA" id="ARBA00006108"/>
    </source>
</evidence>
<reference evidence="12" key="1">
    <citation type="submission" date="2022-02" db="EMBL/GenBank/DDBJ databases">
        <authorList>
            <person name="Giguere J D."/>
        </authorList>
    </citation>
    <scope>NUCLEOTIDE SEQUENCE</scope>
    <source>
        <strain evidence="12">CCAP 1055/1</strain>
    </source>
</reference>
<dbReference type="GO" id="GO:0031902">
    <property type="term" value="C:late endosome membrane"/>
    <property type="evidence" value="ECO:0007669"/>
    <property type="project" value="TreeGrafter"/>
</dbReference>
<dbReference type="Proteomes" id="UP000836788">
    <property type="component" value="Chromosome 15"/>
</dbReference>
<dbReference type="GO" id="GO:0031201">
    <property type="term" value="C:SNARE complex"/>
    <property type="evidence" value="ECO:0007669"/>
    <property type="project" value="TreeGrafter"/>
</dbReference>
<evidence type="ECO:0000259" key="11">
    <source>
        <dbReference type="Pfam" id="PF05008"/>
    </source>
</evidence>
<evidence type="ECO:0000256" key="7">
    <source>
        <dbReference type="ARBA" id="ARBA00023054"/>
    </source>
</evidence>
<keyword evidence="5" id="KW-0653">Protein transport</keyword>
<dbReference type="GO" id="GO:0006906">
    <property type="term" value="P:vesicle fusion"/>
    <property type="evidence" value="ECO:0007669"/>
    <property type="project" value="TreeGrafter"/>
</dbReference>
<feature type="region of interest" description="Disordered" evidence="9">
    <location>
        <begin position="80"/>
        <end position="125"/>
    </location>
</feature>
<protein>
    <recommendedName>
        <fullName evidence="11">Vesicle transport v-SNARE N-terminal domain-containing protein</fullName>
    </recommendedName>
</protein>
<dbReference type="InterPro" id="IPR038407">
    <property type="entry name" value="v-SNARE_N_sf"/>
</dbReference>
<dbReference type="Gene3D" id="1.20.5.110">
    <property type="match status" value="1"/>
</dbReference>
<dbReference type="InterPro" id="IPR007705">
    <property type="entry name" value="Vesicle_trsprt_v-SNARE_N"/>
</dbReference>
<evidence type="ECO:0000256" key="9">
    <source>
        <dbReference type="SAM" id="MobiDB-lite"/>
    </source>
</evidence>
<feature type="compositionally biased region" description="Polar residues" evidence="9">
    <location>
        <begin position="80"/>
        <end position="98"/>
    </location>
</feature>
<feature type="compositionally biased region" description="Polar residues" evidence="9">
    <location>
        <begin position="106"/>
        <end position="118"/>
    </location>
</feature>
<evidence type="ECO:0000256" key="5">
    <source>
        <dbReference type="ARBA" id="ARBA00022927"/>
    </source>
</evidence>
<comment type="similarity">
    <text evidence="2">Belongs to the VTI1 family.</text>
</comment>
<keyword evidence="4 10" id="KW-0812">Transmembrane</keyword>
<dbReference type="GO" id="GO:0000149">
    <property type="term" value="F:SNARE binding"/>
    <property type="evidence" value="ECO:0007669"/>
    <property type="project" value="TreeGrafter"/>
</dbReference>
<keyword evidence="3" id="KW-0813">Transport</keyword>
<evidence type="ECO:0000256" key="1">
    <source>
        <dbReference type="ARBA" id="ARBA00004211"/>
    </source>
</evidence>
<dbReference type="SUPFAM" id="SSF47661">
    <property type="entry name" value="t-snare proteins"/>
    <property type="match status" value="1"/>
</dbReference>
<dbReference type="CDD" id="cd15862">
    <property type="entry name" value="SNARE_Vti1"/>
    <property type="match status" value="1"/>
</dbReference>
<keyword evidence="7" id="KW-0175">Coiled coil</keyword>
<dbReference type="GO" id="GO:0005794">
    <property type="term" value="C:Golgi apparatus"/>
    <property type="evidence" value="ECO:0007669"/>
    <property type="project" value="TreeGrafter"/>
</dbReference>
<feature type="domain" description="Vesicle transport v-SNARE N-terminal" evidence="11">
    <location>
        <begin position="8"/>
        <end position="85"/>
    </location>
</feature>
<evidence type="ECO:0000256" key="4">
    <source>
        <dbReference type="ARBA" id="ARBA00022692"/>
    </source>
</evidence>
<gene>
    <name evidence="12" type="ORF">PTTT1_LOCUS16438</name>
</gene>
<evidence type="ECO:0000256" key="6">
    <source>
        <dbReference type="ARBA" id="ARBA00022989"/>
    </source>
</evidence>
<dbReference type="AlphaFoldDB" id="A0A8J9S445"/>
<dbReference type="GO" id="GO:0005484">
    <property type="term" value="F:SNAP receptor activity"/>
    <property type="evidence" value="ECO:0007669"/>
    <property type="project" value="TreeGrafter"/>
</dbReference>
<proteinExistence type="inferred from homology"/>
<organism evidence="12">
    <name type="scientific">Phaeodactylum tricornutum</name>
    <name type="common">Diatom</name>
    <dbReference type="NCBI Taxonomy" id="2850"/>
    <lineage>
        <taxon>Eukaryota</taxon>
        <taxon>Sar</taxon>
        <taxon>Stramenopiles</taxon>
        <taxon>Ochrophyta</taxon>
        <taxon>Bacillariophyta</taxon>
        <taxon>Bacillariophyceae</taxon>
        <taxon>Bacillariophycidae</taxon>
        <taxon>Naviculales</taxon>
        <taxon>Phaeodactylaceae</taxon>
        <taxon>Phaeodactylum</taxon>
    </lineage>
</organism>
<dbReference type="GO" id="GO:0005789">
    <property type="term" value="C:endoplasmic reticulum membrane"/>
    <property type="evidence" value="ECO:0007669"/>
    <property type="project" value="TreeGrafter"/>
</dbReference>
<dbReference type="Pfam" id="PF12352">
    <property type="entry name" value="V-SNARE_C"/>
    <property type="match status" value="1"/>
</dbReference>
<dbReference type="PANTHER" id="PTHR21230">
    <property type="entry name" value="VESICLE TRANSPORT V-SNARE PROTEIN VTI1-RELATED"/>
    <property type="match status" value="1"/>
</dbReference>
<name>A0A8J9S445_PHATR</name>
<dbReference type="Gene3D" id="1.20.58.400">
    <property type="entry name" value="t-snare proteins"/>
    <property type="match status" value="1"/>
</dbReference>
<comment type="subcellular location">
    <subcellularLocation>
        <location evidence="1">Membrane</location>
        <topology evidence="1">Single-pass type IV membrane protein</topology>
    </subcellularLocation>
</comment>
<accession>A0A8J9S445</accession>
<keyword evidence="8 10" id="KW-0472">Membrane</keyword>
<dbReference type="EMBL" id="OU594956">
    <property type="protein sequence ID" value="CAG9281426.1"/>
    <property type="molecule type" value="Genomic_DNA"/>
</dbReference>
<evidence type="ECO:0000256" key="3">
    <source>
        <dbReference type="ARBA" id="ARBA00022448"/>
    </source>
</evidence>
<dbReference type="PANTHER" id="PTHR21230:SF84">
    <property type="entry name" value="VESICLE TRANSPORT V-SNARE N-TERMINAL DOMAIN-CONTAINING PROTEIN"/>
    <property type="match status" value="1"/>
</dbReference>